<protein>
    <submittedName>
        <fullName evidence="1">Uncharacterized protein</fullName>
    </submittedName>
</protein>
<accession>A0ACB8UG59</accession>
<gene>
    <name evidence="1" type="ORF">BDY19DRAFT_903029</name>
</gene>
<proteinExistence type="predicted"/>
<dbReference type="Proteomes" id="UP001055072">
    <property type="component" value="Unassembled WGS sequence"/>
</dbReference>
<keyword evidence="2" id="KW-1185">Reference proteome</keyword>
<dbReference type="EMBL" id="MU274902">
    <property type="protein sequence ID" value="KAI0093261.1"/>
    <property type="molecule type" value="Genomic_DNA"/>
</dbReference>
<evidence type="ECO:0000313" key="1">
    <source>
        <dbReference type="EMBL" id="KAI0093261.1"/>
    </source>
</evidence>
<comment type="caution">
    <text evidence="1">The sequence shown here is derived from an EMBL/GenBank/DDBJ whole genome shotgun (WGS) entry which is preliminary data.</text>
</comment>
<sequence>MLQFALAPPLLFALGVRIFINFITPGHVPSTADHLLIGIWQGVLVHYTLRYFGSFVFPVGAAIAGKLLYDFATTQDPTKCACALLGVALGVLFTDLLAQLFEDGRINERTSQPTAPTTQRAVPPEPSKRIRLVSFEHDKNRERRRAAREKGKGRERDRVREEEEAAAAVERANARALAASPAPTYAHSIDTAITLDSLPSSIDPDNRLSPAEREVAMLRARASLADSERRRFKEERKWALSQGNAARASQLEWQVKRYATLVKSFNREADDKLIEASRSQIFKASKAAAPPFSSVAQPNPVQVAHTQPAPHVQTYMVPAPQGVAIGQPQAGSSHGVPLVSVTVGGKPRSRKRSAGASALKPAIYVHNRE</sequence>
<reference evidence="1" key="1">
    <citation type="journal article" date="2021" name="Environ. Microbiol.">
        <title>Gene family expansions and transcriptome signatures uncover fungal adaptations to wood decay.</title>
        <authorList>
            <person name="Hage H."/>
            <person name="Miyauchi S."/>
            <person name="Viragh M."/>
            <person name="Drula E."/>
            <person name="Min B."/>
            <person name="Chaduli D."/>
            <person name="Navarro D."/>
            <person name="Favel A."/>
            <person name="Norest M."/>
            <person name="Lesage-Meessen L."/>
            <person name="Balint B."/>
            <person name="Merenyi Z."/>
            <person name="de Eugenio L."/>
            <person name="Morin E."/>
            <person name="Martinez A.T."/>
            <person name="Baldrian P."/>
            <person name="Stursova M."/>
            <person name="Martinez M.J."/>
            <person name="Novotny C."/>
            <person name="Magnuson J.K."/>
            <person name="Spatafora J.W."/>
            <person name="Maurice S."/>
            <person name="Pangilinan J."/>
            <person name="Andreopoulos W."/>
            <person name="LaButti K."/>
            <person name="Hundley H."/>
            <person name="Na H."/>
            <person name="Kuo A."/>
            <person name="Barry K."/>
            <person name="Lipzen A."/>
            <person name="Henrissat B."/>
            <person name="Riley R."/>
            <person name="Ahrendt S."/>
            <person name="Nagy L.G."/>
            <person name="Grigoriev I.V."/>
            <person name="Martin F."/>
            <person name="Rosso M.N."/>
        </authorList>
    </citation>
    <scope>NUCLEOTIDE SEQUENCE</scope>
    <source>
        <strain evidence="1">CBS 384.51</strain>
    </source>
</reference>
<evidence type="ECO:0000313" key="2">
    <source>
        <dbReference type="Proteomes" id="UP001055072"/>
    </source>
</evidence>
<name>A0ACB8UG59_9APHY</name>
<organism evidence="1 2">
    <name type="scientific">Irpex rosettiformis</name>
    <dbReference type="NCBI Taxonomy" id="378272"/>
    <lineage>
        <taxon>Eukaryota</taxon>
        <taxon>Fungi</taxon>
        <taxon>Dikarya</taxon>
        <taxon>Basidiomycota</taxon>
        <taxon>Agaricomycotina</taxon>
        <taxon>Agaricomycetes</taxon>
        <taxon>Polyporales</taxon>
        <taxon>Irpicaceae</taxon>
        <taxon>Irpex</taxon>
    </lineage>
</organism>